<reference evidence="2 3" key="1">
    <citation type="submission" date="2016-10" db="EMBL/GenBank/DDBJ databases">
        <authorList>
            <person name="de Groot N.N."/>
        </authorList>
    </citation>
    <scope>NUCLEOTIDE SEQUENCE [LARGE SCALE GENOMIC DNA]</scope>
    <source>
        <strain evidence="2 3">KH2T6</strain>
    </source>
</reference>
<keyword evidence="1" id="KW-0812">Transmembrane</keyword>
<feature type="transmembrane region" description="Helical" evidence="1">
    <location>
        <begin position="21"/>
        <end position="39"/>
    </location>
</feature>
<dbReference type="AlphaFoldDB" id="A0A1H7PUJ1"/>
<evidence type="ECO:0000256" key="1">
    <source>
        <dbReference type="SAM" id="Phobius"/>
    </source>
</evidence>
<organism evidence="2 3">
    <name type="scientific">Ruminococcus albus</name>
    <dbReference type="NCBI Taxonomy" id="1264"/>
    <lineage>
        <taxon>Bacteria</taxon>
        <taxon>Bacillati</taxon>
        <taxon>Bacillota</taxon>
        <taxon>Clostridia</taxon>
        <taxon>Eubacteriales</taxon>
        <taxon>Oscillospiraceae</taxon>
        <taxon>Ruminococcus</taxon>
    </lineage>
</organism>
<feature type="transmembrane region" description="Helical" evidence="1">
    <location>
        <begin position="216"/>
        <end position="238"/>
    </location>
</feature>
<proteinExistence type="predicted"/>
<protein>
    <submittedName>
        <fullName evidence="2">Uncharacterized protein</fullName>
    </submittedName>
</protein>
<sequence>MKENNSKNTDIEDKIIHILKMILVMMILLGILSFIYILPSIGRHPPVNKRHVYLDYSDAPDGTAYIDVLVKKDEIGDDMYTDFNAPPERLADKGLDEHGTTEFIFEDLNIDSSSDIARYNDDGYVSLSVHSKEVERITIEKSLGYSSDSLNLNVSANDICKKYRGIKLAYVSEDGKVLEVTKTKKRSYDIKKQPEFTASGEKAEFRTTEFSPLGKLASFLLLLNVLIIVFVIPVLIIVRINDDISWKMWVREELNKISDSKDDADNT</sequence>
<evidence type="ECO:0000313" key="3">
    <source>
        <dbReference type="Proteomes" id="UP000186015"/>
    </source>
</evidence>
<dbReference type="EMBL" id="FOAT01000025">
    <property type="protein sequence ID" value="SEL39269.1"/>
    <property type="molecule type" value="Genomic_DNA"/>
</dbReference>
<name>A0A1H7PUJ1_RUMAL</name>
<evidence type="ECO:0000313" key="2">
    <source>
        <dbReference type="EMBL" id="SEL39269.1"/>
    </source>
</evidence>
<keyword evidence="1" id="KW-1133">Transmembrane helix</keyword>
<gene>
    <name evidence="2" type="ORF">SAMN05216469_12519</name>
</gene>
<dbReference type="Proteomes" id="UP000186015">
    <property type="component" value="Unassembled WGS sequence"/>
</dbReference>
<keyword evidence="1" id="KW-0472">Membrane</keyword>
<accession>A0A1H7PUJ1</accession>